<dbReference type="InterPro" id="IPR000477">
    <property type="entry name" value="RT_dom"/>
</dbReference>
<organism evidence="3 4">
    <name type="scientific">Prorocentrum cordatum</name>
    <dbReference type="NCBI Taxonomy" id="2364126"/>
    <lineage>
        <taxon>Eukaryota</taxon>
        <taxon>Sar</taxon>
        <taxon>Alveolata</taxon>
        <taxon>Dinophyceae</taxon>
        <taxon>Prorocentrales</taxon>
        <taxon>Prorocentraceae</taxon>
        <taxon>Prorocentrum</taxon>
    </lineage>
</organism>
<keyword evidence="4" id="KW-1185">Reference proteome</keyword>
<accession>A0ABN9TJP2</accession>
<sequence length="1176" mass="131906">ALACSLRPRERVLTTIAGDFNFVESGPDRVAKATGRPTGDHDRVEARQFQAILRQGQHFHELEQEAFTHANGLARSRLDRVYVNRELHEQLDRHMECFALPYTGCSDHKAVSFARRSGDRSPLKASFVGPAVFKHPDFKRQVVLEYARILAHDVLPATAPRQLLLLKRAIQAVSRNLEHSIQEDCARTALDKVEWIMAFIRACERQNLRRMRHCAVACPLILQHCDPRNPEARLTSGFQELKQLVVSLSREDITDEMEQLRQEENPEGRARQKASVLQKLRRLLPGTTTTLAAVQQEDGSVTADPAEMAAALCRHWRGVFSSKPIDGDLLERWLTSLPLPTEARDDGTQGGSAPDLPLQRRRAPRGRLSRRCCDWSVGISDILSAIKLSNNSSPGPDGIPFGAWRAIGRLGAEVLLGVSKLIESGCAEAAFNEAYSDEAGSDEHNFNLSTLVCLPKEAVGEDPDLGAYYTGAATRPLSIVNSDNRLLTSAMRIKWEKQLKGFIRVRQQGFLKHRSILRNLLEVDTAMLLTGLEGDEGAAVFLDFEAAFPSIAHDYTNRVLRWAGIPENALNAFLFFYTQSRCVRSLKEGCPLSPLVYALVAEVLLDKLELDISDILVRAYADDTVLIVKHFLQSLPGLERFFVEFGAISGLRLNMRKSVVVPLTRAPLEQATASFLERAAAWKDMSVQQSAKYLGFVLGPGKGNKTWHKPLAKFHKRVHMWRDAPLGLHWQARVFNNFILPTPLYVAQLEWPDSFVLEEVQGCRVTAAPSALFRLASGPAAWASPTDLWLLRDAFGGAASFHNLAWMAASSQMRALHCDRGIDGQRQFRADCAQLRQAWANADAVGWIDWYSRSFLLRLQDTDDDLQARFGEVDEVRAARRASPASPAEDAWWRKQFQATYYDCHVAHSLGDPEGRFREKLAVWHRGGAGLHGRMPGGAHQQTPRVQATRGHSNLLALRPLAPPRVHCATWGCIWNRWTTAARYQRRHQSRCLLCAVEGSEDGTRHHSRCRVARRLMRTRLRLDPQTFSGMHAWVLCTPALETEEDLACVALCIFAVYSVTNALRHATGGALQTEEDRFQALSQAVKEGVKGHPRAAAILRQRWATEAPRTAIRPGQVGAARVRRLRQWLQDRQRRRVAVQLSVPEFPARAPINNFRLDPLVRATPVYLRELEVLV</sequence>
<dbReference type="SUPFAM" id="SSF56219">
    <property type="entry name" value="DNase I-like"/>
    <property type="match status" value="1"/>
</dbReference>
<dbReference type="CDD" id="cd01650">
    <property type="entry name" value="RT_nLTR_like"/>
    <property type="match status" value="1"/>
</dbReference>
<reference evidence="3" key="1">
    <citation type="submission" date="2023-10" db="EMBL/GenBank/DDBJ databases">
        <authorList>
            <person name="Chen Y."/>
            <person name="Shah S."/>
            <person name="Dougan E. K."/>
            <person name="Thang M."/>
            <person name="Chan C."/>
        </authorList>
    </citation>
    <scope>NUCLEOTIDE SEQUENCE [LARGE SCALE GENOMIC DNA]</scope>
</reference>
<protein>
    <recommendedName>
        <fullName evidence="2">Reverse transcriptase domain-containing protein</fullName>
    </recommendedName>
</protein>
<feature type="non-terminal residue" evidence="3">
    <location>
        <position position="1"/>
    </location>
</feature>
<evidence type="ECO:0000313" key="4">
    <source>
        <dbReference type="Proteomes" id="UP001189429"/>
    </source>
</evidence>
<gene>
    <name evidence="3" type="ORF">PCOR1329_LOCUS39542</name>
</gene>
<dbReference type="EMBL" id="CAUYUJ010014773">
    <property type="protein sequence ID" value="CAK0845893.1"/>
    <property type="molecule type" value="Genomic_DNA"/>
</dbReference>
<evidence type="ECO:0000313" key="3">
    <source>
        <dbReference type="EMBL" id="CAK0845893.1"/>
    </source>
</evidence>
<dbReference type="Pfam" id="PF00078">
    <property type="entry name" value="RVT_1"/>
    <property type="match status" value="1"/>
</dbReference>
<name>A0ABN9TJP2_9DINO</name>
<dbReference type="Proteomes" id="UP001189429">
    <property type="component" value="Unassembled WGS sequence"/>
</dbReference>
<evidence type="ECO:0000256" key="1">
    <source>
        <dbReference type="SAM" id="MobiDB-lite"/>
    </source>
</evidence>
<dbReference type="InterPro" id="IPR036691">
    <property type="entry name" value="Endo/exonu/phosph_ase_sf"/>
</dbReference>
<proteinExistence type="predicted"/>
<dbReference type="InterPro" id="IPR043502">
    <property type="entry name" value="DNA/RNA_pol_sf"/>
</dbReference>
<dbReference type="SUPFAM" id="SSF56672">
    <property type="entry name" value="DNA/RNA polymerases"/>
    <property type="match status" value="1"/>
</dbReference>
<evidence type="ECO:0000259" key="2">
    <source>
        <dbReference type="PROSITE" id="PS50878"/>
    </source>
</evidence>
<dbReference type="Gene3D" id="3.60.10.10">
    <property type="entry name" value="Endonuclease/exonuclease/phosphatase"/>
    <property type="match status" value="1"/>
</dbReference>
<dbReference type="PANTHER" id="PTHR19446">
    <property type="entry name" value="REVERSE TRANSCRIPTASES"/>
    <property type="match status" value="1"/>
</dbReference>
<feature type="domain" description="Reverse transcriptase" evidence="2">
    <location>
        <begin position="435"/>
        <end position="698"/>
    </location>
</feature>
<dbReference type="PROSITE" id="PS50878">
    <property type="entry name" value="RT_POL"/>
    <property type="match status" value="1"/>
</dbReference>
<feature type="region of interest" description="Disordered" evidence="1">
    <location>
        <begin position="340"/>
        <end position="364"/>
    </location>
</feature>
<comment type="caution">
    <text evidence="3">The sequence shown here is derived from an EMBL/GenBank/DDBJ whole genome shotgun (WGS) entry which is preliminary data.</text>
</comment>